<feature type="compositionally biased region" description="Acidic residues" evidence="1">
    <location>
        <begin position="94"/>
        <end position="104"/>
    </location>
</feature>
<organism evidence="2">
    <name type="scientific">Medioppia subpectinata</name>
    <dbReference type="NCBI Taxonomy" id="1979941"/>
    <lineage>
        <taxon>Eukaryota</taxon>
        <taxon>Metazoa</taxon>
        <taxon>Ecdysozoa</taxon>
        <taxon>Arthropoda</taxon>
        <taxon>Chelicerata</taxon>
        <taxon>Arachnida</taxon>
        <taxon>Acari</taxon>
        <taxon>Acariformes</taxon>
        <taxon>Sarcoptiformes</taxon>
        <taxon>Oribatida</taxon>
        <taxon>Brachypylina</taxon>
        <taxon>Oppioidea</taxon>
        <taxon>Oppiidae</taxon>
        <taxon>Medioppia</taxon>
    </lineage>
</organism>
<dbReference type="InterPro" id="IPR019324">
    <property type="entry name" value="MPP6"/>
</dbReference>
<evidence type="ECO:0000256" key="1">
    <source>
        <dbReference type="SAM" id="MobiDB-lite"/>
    </source>
</evidence>
<evidence type="ECO:0000313" key="2">
    <source>
        <dbReference type="EMBL" id="CAD7629950.1"/>
    </source>
</evidence>
<dbReference type="OrthoDB" id="20403at2759"/>
<name>A0A7R9KV15_9ACAR</name>
<dbReference type="GO" id="GO:0000460">
    <property type="term" value="P:maturation of 5.8S rRNA"/>
    <property type="evidence" value="ECO:0007669"/>
    <property type="project" value="TreeGrafter"/>
</dbReference>
<protein>
    <recommendedName>
        <fullName evidence="4">M-phase phosphoprotein 6</fullName>
    </recommendedName>
</protein>
<evidence type="ECO:0000313" key="3">
    <source>
        <dbReference type="Proteomes" id="UP000759131"/>
    </source>
</evidence>
<feature type="compositionally biased region" description="Basic and acidic residues" evidence="1">
    <location>
        <begin position="82"/>
        <end position="93"/>
    </location>
</feature>
<sequence>MSSRKPKCGSLSKNLMQMKFMQKTKNKLNSDNGSGGDLFDRQYNENILFDSQKYLINNSYVYCEGLVSGRMSFRGMNPEVEKLMQDLDRKSEDNGNEGMDESVDVSDREMGDRYSKFISDVRHRKRNQSSRKHNQRPDKRFKSSHH</sequence>
<gene>
    <name evidence="2" type="ORF">OSB1V03_LOCUS10364</name>
</gene>
<feature type="compositionally biased region" description="Basic and acidic residues" evidence="1">
    <location>
        <begin position="105"/>
        <end position="121"/>
    </location>
</feature>
<reference evidence="2" key="1">
    <citation type="submission" date="2020-11" db="EMBL/GenBank/DDBJ databases">
        <authorList>
            <person name="Tran Van P."/>
        </authorList>
    </citation>
    <scope>NUCLEOTIDE SEQUENCE</scope>
</reference>
<evidence type="ECO:0008006" key="4">
    <source>
        <dbReference type="Google" id="ProtNLM"/>
    </source>
</evidence>
<dbReference type="EMBL" id="CAJPIZ010007539">
    <property type="protein sequence ID" value="CAG2110380.1"/>
    <property type="molecule type" value="Genomic_DNA"/>
</dbReference>
<dbReference type="Pfam" id="PF10175">
    <property type="entry name" value="MPP6"/>
    <property type="match status" value="1"/>
</dbReference>
<accession>A0A7R9KV15</accession>
<keyword evidence="3" id="KW-1185">Reference proteome</keyword>
<feature type="compositionally biased region" description="Basic and acidic residues" evidence="1">
    <location>
        <begin position="135"/>
        <end position="146"/>
    </location>
</feature>
<dbReference type="EMBL" id="OC862114">
    <property type="protein sequence ID" value="CAD7629950.1"/>
    <property type="molecule type" value="Genomic_DNA"/>
</dbReference>
<feature type="compositionally biased region" description="Basic residues" evidence="1">
    <location>
        <begin position="122"/>
        <end position="134"/>
    </location>
</feature>
<proteinExistence type="predicted"/>
<dbReference type="AlphaFoldDB" id="A0A7R9KV15"/>
<feature type="region of interest" description="Disordered" evidence="1">
    <location>
        <begin position="82"/>
        <end position="146"/>
    </location>
</feature>
<dbReference type="PANTHER" id="PTHR13582:SF0">
    <property type="entry name" value="M-PHASE PHOSPHOPROTEIN 6"/>
    <property type="match status" value="1"/>
</dbReference>
<dbReference type="PANTHER" id="PTHR13582">
    <property type="entry name" value="M-PHASE PHOSPHOPROTEIN 6"/>
    <property type="match status" value="1"/>
</dbReference>
<dbReference type="Proteomes" id="UP000759131">
    <property type="component" value="Unassembled WGS sequence"/>
</dbReference>